<proteinExistence type="predicted"/>
<dbReference type="EMBL" id="CAIIXF020000006">
    <property type="protein sequence ID" value="CAH1787186.1"/>
    <property type="molecule type" value="Genomic_DNA"/>
</dbReference>
<sequence length="109" mass="12849">MERVRSLQALDSHAQISPIRIARNDASKAKEIEETLERWSYWRSIEVKKRHSHNTKTPEKDVFLRELESEVDWEKDRAYSKGSCFANLRMSMKADCLARLASLYKNQSF</sequence>
<dbReference type="Proteomes" id="UP000749559">
    <property type="component" value="Unassembled WGS sequence"/>
</dbReference>
<keyword evidence="2" id="KW-1185">Reference proteome</keyword>
<evidence type="ECO:0000313" key="1">
    <source>
        <dbReference type="EMBL" id="CAH1787186.1"/>
    </source>
</evidence>
<dbReference type="AlphaFoldDB" id="A0A8J1U1A9"/>
<accession>A0A8J1U1A9</accession>
<evidence type="ECO:0000313" key="2">
    <source>
        <dbReference type="Proteomes" id="UP000749559"/>
    </source>
</evidence>
<gene>
    <name evidence="1" type="ORF">OFUS_LOCUS12943</name>
</gene>
<reference evidence="1" key="1">
    <citation type="submission" date="2022-03" db="EMBL/GenBank/DDBJ databases">
        <authorList>
            <person name="Martin C."/>
        </authorList>
    </citation>
    <scope>NUCLEOTIDE SEQUENCE</scope>
</reference>
<comment type="caution">
    <text evidence="1">The sequence shown here is derived from an EMBL/GenBank/DDBJ whole genome shotgun (WGS) entry which is preliminary data.</text>
</comment>
<protein>
    <submittedName>
        <fullName evidence="1">Uncharacterized protein</fullName>
    </submittedName>
</protein>
<name>A0A8J1U1A9_OWEFU</name>
<organism evidence="1 2">
    <name type="scientific">Owenia fusiformis</name>
    <name type="common">Polychaete worm</name>
    <dbReference type="NCBI Taxonomy" id="6347"/>
    <lineage>
        <taxon>Eukaryota</taxon>
        <taxon>Metazoa</taxon>
        <taxon>Spiralia</taxon>
        <taxon>Lophotrochozoa</taxon>
        <taxon>Annelida</taxon>
        <taxon>Polychaeta</taxon>
        <taxon>Sedentaria</taxon>
        <taxon>Canalipalpata</taxon>
        <taxon>Sabellida</taxon>
        <taxon>Oweniida</taxon>
        <taxon>Oweniidae</taxon>
        <taxon>Owenia</taxon>
    </lineage>
</organism>